<dbReference type="GO" id="GO:0005739">
    <property type="term" value="C:mitochondrion"/>
    <property type="evidence" value="ECO:0007669"/>
    <property type="project" value="TreeGrafter"/>
</dbReference>
<dbReference type="Gene3D" id="3.40.367.20">
    <property type="match status" value="1"/>
</dbReference>
<accession>A0A443RYT0</accession>
<evidence type="ECO:0000313" key="14">
    <source>
        <dbReference type="Proteomes" id="UP000288716"/>
    </source>
</evidence>
<keyword evidence="14" id="KW-1185">Reference proteome</keyword>
<evidence type="ECO:0000256" key="5">
    <source>
        <dbReference type="ARBA" id="ARBA00022741"/>
    </source>
</evidence>
<dbReference type="PANTHER" id="PTHR19443:SF54">
    <property type="entry name" value="PHOSPHOTRANSFERASE"/>
    <property type="match status" value="1"/>
</dbReference>
<dbReference type="GO" id="GO:0006006">
    <property type="term" value="P:glucose metabolic process"/>
    <property type="evidence" value="ECO:0007669"/>
    <property type="project" value="TreeGrafter"/>
</dbReference>
<dbReference type="Pfam" id="PF03727">
    <property type="entry name" value="Hexokinase_2"/>
    <property type="match status" value="1"/>
</dbReference>
<feature type="non-terminal residue" evidence="13">
    <location>
        <position position="1"/>
    </location>
</feature>
<evidence type="ECO:0000259" key="12">
    <source>
        <dbReference type="Pfam" id="PF03727"/>
    </source>
</evidence>
<keyword evidence="6 10" id="KW-0418">Kinase</keyword>
<keyword evidence="7 10" id="KW-0067">ATP-binding</keyword>
<organism evidence="13 14">
    <name type="scientific">Leptotrombidium deliense</name>
    <dbReference type="NCBI Taxonomy" id="299467"/>
    <lineage>
        <taxon>Eukaryota</taxon>
        <taxon>Metazoa</taxon>
        <taxon>Ecdysozoa</taxon>
        <taxon>Arthropoda</taxon>
        <taxon>Chelicerata</taxon>
        <taxon>Arachnida</taxon>
        <taxon>Acari</taxon>
        <taxon>Acariformes</taxon>
        <taxon>Trombidiformes</taxon>
        <taxon>Prostigmata</taxon>
        <taxon>Anystina</taxon>
        <taxon>Parasitengona</taxon>
        <taxon>Trombiculoidea</taxon>
        <taxon>Trombiculidae</taxon>
        <taxon>Leptotrombidium</taxon>
    </lineage>
</organism>
<gene>
    <name evidence="13" type="ORF">B4U80_02017</name>
</gene>
<dbReference type="GO" id="GO:0004340">
    <property type="term" value="F:glucokinase activity"/>
    <property type="evidence" value="ECO:0007669"/>
    <property type="project" value="TreeGrafter"/>
</dbReference>
<evidence type="ECO:0000256" key="3">
    <source>
        <dbReference type="ARBA" id="ARBA00009225"/>
    </source>
</evidence>
<dbReference type="GO" id="GO:0005829">
    <property type="term" value="C:cytosol"/>
    <property type="evidence" value="ECO:0007669"/>
    <property type="project" value="TreeGrafter"/>
</dbReference>
<sequence>LLVTWTKCYDLPDVVNKNAVEFLQKALSEKQLNVEIVAILNDTTGTLVKGAYLDDHCGIGMILGTGFNICYIEKAKNVEKWSDRHKYSQVLVDMECGAFGDNGCIDFMKTEFDRQIDGASLFKGSFTYANLHKISSLLLLFFCCSFEKLFSGRFAGDLVRRILLHLCEKGLLFGGQVTSLLTQPDSLTSALVSLVEEENTEGCETRKAIESLGYSTYTPDDMRIVKYVCAIVSVRGALLVSILLSVLLERMQKETVSIAIDGSLFSHPKYSQLLNDFVSELAPGRKFKLFAAKDGSGKGAGIVAAIADRMKRSATTMETKV</sequence>
<comment type="catalytic activity">
    <reaction evidence="9">
        <text>D-glucose + ATP = D-glucose 6-phosphate + ADP + H(+)</text>
        <dbReference type="Rhea" id="RHEA:17825"/>
        <dbReference type="ChEBI" id="CHEBI:4167"/>
        <dbReference type="ChEBI" id="CHEBI:15378"/>
        <dbReference type="ChEBI" id="CHEBI:30616"/>
        <dbReference type="ChEBI" id="CHEBI:61548"/>
        <dbReference type="ChEBI" id="CHEBI:456216"/>
        <dbReference type="EC" id="2.7.1.1"/>
    </reaction>
    <physiologicalReaction direction="left-to-right" evidence="9">
        <dbReference type="Rhea" id="RHEA:17826"/>
    </physiologicalReaction>
</comment>
<name>A0A443RYT0_9ACAR</name>
<feature type="domain" description="Hexokinase C-terminal" evidence="12">
    <location>
        <begin position="59"/>
        <end position="306"/>
    </location>
</feature>
<dbReference type="EMBL" id="NCKV01019028">
    <property type="protein sequence ID" value="RWS20239.1"/>
    <property type="molecule type" value="Genomic_DNA"/>
</dbReference>
<dbReference type="PRINTS" id="PR00475">
    <property type="entry name" value="HEXOKINASE"/>
</dbReference>
<comment type="pathway">
    <text evidence="2">Carbohydrate metabolism; hexose metabolism.</text>
</comment>
<dbReference type="InterPro" id="IPR043129">
    <property type="entry name" value="ATPase_NBD"/>
</dbReference>
<dbReference type="EC" id="2.7.1.-" evidence="10"/>
<dbReference type="UniPathway" id="UPA00109">
    <property type="reaction ID" value="UER00180"/>
</dbReference>
<feature type="domain" description="Hexokinase N-terminal" evidence="11">
    <location>
        <begin position="2"/>
        <end position="52"/>
    </location>
</feature>
<evidence type="ECO:0000256" key="1">
    <source>
        <dbReference type="ARBA" id="ARBA00004888"/>
    </source>
</evidence>
<dbReference type="PANTHER" id="PTHR19443">
    <property type="entry name" value="HEXOKINASE"/>
    <property type="match status" value="1"/>
</dbReference>
<reference evidence="13 14" key="1">
    <citation type="journal article" date="2018" name="Gigascience">
        <title>Genomes of trombidid mites reveal novel predicted allergens and laterally-transferred genes associated with secondary metabolism.</title>
        <authorList>
            <person name="Dong X."/>
            <person name="Chaisiri K."/>
            <person name="Xia D."/>
            <person name="Armstrong S.D."/>
            <person name="Fang Y."/>
            <person name="Donnelly M.J."/>
            <person name="Kadowaki T."/>
            <person name="McGarry J.W."/>
            <person name="Darby A.C."/>
            <person name="Makepeace B.L."/>
        </authorList>
    </citation>
    <scope>NUCLEOTIDE SEQUENCE [LARGE SCALE GENOMIC DNA]</scope>
    <source>
        <strain evidence="13">UoL-UT</strain>
    </source>
</reference>
<keyword evidence="10" id="KW-0324">Glycolysis</keyword>
<dbReference type="GO" id="GO:0005524">
    <property type="term" value="F:ATP binding"/>
    <property type="evidence" value="ECO:0007669"/>
    <property type="project" value="UniProtKB-UniRule"/>
</dbReference>
<evidence type="ECO:0000256" key="9">
    <source>
        <dbReference type="ARBA" id="ARBA00048160"/>
    </source>
</evidence>
<evidence type="ECO:0000256" key="7">
    <source>
        <dbReference type="ARBA" id="ARBA00022840"/>
    </source>
</evidence>
<keyword evidence="5 10" id="KW-0547">Nucleotide-binding</keyword>
<dbReference type="InterPro" id="IPR022673">
    <property type="entry name" value="Hexokinase_C"/>
</dbReference>
<evidence type="ECO:0000256" key="2">
    <source>
        <dbReference type="ARBA" id="ARBA00005028"/>
    </source>
</evidence>
<dbReference type="Proteomes" id="UP000288716">
    <property type="component" value="Unassembled WGS sequence"/>
</dbReference>
<dbReference type="GO" id="GO:0001678">
    <property type="term" value="P:intracellular glucose homeostasis"/>
    <property type="evidence" value="ECO:0007669"/>
    <property type="project" value="InterPro"/>
</dbReference>
<dbReference type="GO" id="GO:0008865">
    <property type="term" value="F:fructokinase activity"/>
    <property type="evidence" value="ECO:0007669"/>
    <property type="project" value="TreeGrafter"/>
</dbReference>
<dbReference type="PROSITE" id="PS51748">
    <property type="entry name" value="HEXOKINASE_2"/>
    <property type="match status" value="1"/>
</dbReference>
<keyword evidence="4 10" id="KW-0808">Transferase</keyword>
<dbReference type="AlphaFoldDB" id="A0A443RYT0"/>
<comment type="caution">
    <text evidence="13">The sequence shown here is derived from an EMBL/GenBank/DDBJ whole genome shotgun (WGS) entry which is preliminary data.</text>
</comment>
<evidence type="ECO:0000256" key="4">
    <source>
        <dbReference type="ARBA" id="ARBA00022679"/>
    </source>
</evidence>
<dbReference type="InterPro" id="IPR001312">
    <property type="entry name" value="Hexokinase"/>
</dbReference>
<evidence type="ECO:0000256" key="6">
    <source>
        <dbReference type="ARBA" id="ARBA00022777"/>
    </source>
</evidence>
<evidence type="ECO:0000256" key="10">
    <source>
        <dbReference type="RuleBase" id="RU362007"/>
    </source>
</evidence>
<protein>
    <recommendedName>
        <fullName evidence="10">Phosphotransferase</fullName>
        <ecNumber evidence="10">2.7.1.-</ecNumber>
    </recommendedName>
</protein>
<evidence type="ECO:0000256" key="8">
    <source>
        <dbReference type="ARBA" id="ARBA00044613"/>
    </source>
</evidence>
<dbReference type="SUPFAM" id="SSF53067">
    <property type="entry name" value="Actin-like ATPase domain"/>
    <property type="match status" value="2"/>
</dbReference>
<dbReference type="VEuPathDB" id="VectorBase:LDEU011801"/>
<dbReference type="OrthoDB" id="6492395at2759"/>
<proteinExistence type="inferred from homology"/>
<dbReference type="STRING" id="299467.A0A443RYT0"/>
<comment type="pathway">
    <text evidence="1">Carbohydrate degradation; glycolysis; D-glyceraldehyde 3-phosphate and glycerone phosphate from D-glucose: step 1/4.</text>
</comment>
<dbReference type="Pfam" id="PF00349">
    <property type="entry name" value="Hexokinase_1"/>
    <property type="match status" value="1"/>
</dbReference>
<dbReference type="GO" id="GO:0006096">
    <property type="term" value="P:glycolytic process"/>
    <property type="evidence" value="ECO:0007669"/>
    <property type="project" value="UniProtKB-UniPathway"/>
</dbReference>
<evidence type="ECO:0000259" key="11">
    <source>
        <dbReference type="Pfam" id="PF00349"/>
    </source>
</evidence>
<dbReference type="Gene3D" id="3.30.420.40">
    <property type="match status" value="1"/>
</dbReference>
<dbReference type="UniPathway" id="UPA00242"/>
<dbReference type="InterPro" id="IPR022672">
    <property type="entry name" value="Hexokinase_N"/>
</dbReference>
<comment type="similarity">
    <text evidence="3 10">Belongs to the hexokinase family.</text>
</comment>
<dbReference type="GO" id="GO:0005536">
    <property type="term" value="F:D-glucose binding"/>
    <property type="evidence" value="ECO:0007669"/>
    <property type="project" value="InterPro"/>
</dbReference>
<evidence type="ECO:0000313" key="13">
    <source>
        <dbReference type="EMBL" id="RWS20239.1"/>
    </source>
</evidence>
<comment type="catalytic activity">
    <reaction evidence="8">
        <text>a D-hexose + ATP = a D-hexose 6-phosphate + ADP + H(+)</text>
        <dbReference type="Rhea" id="RHEA:22740"/>
        <dbReference type="ChEBI" id="CHEBI:4194"/>
        <dbReference type="ChEBI" id="CHEBI:15378"/>
        <dbReference type="ChEBI" id="CHEBI:30616"/>
        <dbReference type="ChEBI" id="CHEBI:229467"/>
        <dbReference type="ChEBI" id="CHEBI:456216"/>
        <dbReference type="EC" id="2.7.1.1"/>
    </reaction>
    <physiologicalReaction direction="left-to-right" evidence="8">
        <dbReference type="Rhea" id="RHEA:22741"/>
    </physiologicalReaction>
</comment>